<evidence type="ECO:0000256" key="1">
    <source>
        <dbReference type="SAM" id="Phobius"/>
    </source>
</evidence>
<reference evidence="2 3" key="1">
    <citation type="submission" date="2019-09" db="EMBL/GenBank/DDBJ databases">
        <title>Whole-genome sequence of the purple sulfur bacterium Thiohalocapsa marina DSM 19078.</title>
        <authorList>
            <person name="Kyndt J.A."/>
            <person name="Meyer T.E."/>
        </authorList>
    </citation>
    <scope>NUCLEOTIDE SEQUENCE [LARGE SCALE GENOMIC DNA]</scope>
    <source>
        <strain evidence="2 3">DSM 19078</strain>
    </source>
</reference>
<dbReference type="OrthoDB" id="5295350at2"/>
<keyword evidence="1" id="KW-0472">Membrane</keyword>
<feature type="transmembrane region" description="Helical" evidence="1">
    <location>
        <begin position="112"/>
        <end position="135"/>
    </location>
</feature>
<dbReference type="Pfam" id="PF04307">
    <property type="entry name" value="YdjM"/>
    <property type="match status" value="1"/>
</dbReference>
<dbReference type="GO" id="GO:0016787">
    <property type="term" value="F:hydrolase activity"/>
    <property type="evidence" value="ECO:0007669"/>
    <property type="project" value="UniProtKB-KW"/>
</dbReference>
<dbReference type="AlphaFoldDB" id="A0A5M8FNX5"/>
<dbReference type="RefSeq" id="WP_150093970.1">
    <property type="nucleotide sequence ID" value="NZ_JBFUOH010000053.1"/>
</dbReference>
<protein>
    <submittedName>
        <fullName evidence="2">Metal-dependent hydrolase</fullName>
    </submittedName>
</protein>
<keyword evidence="3" id="KW-1185">Reference proteome</keyword>
<keyword evidence="1" id="KW-0812">Transmembrane</keyword>
<comment type="caution">
    <text evidence="2">The sequence shown here is derived from an EMBL/GenBank/DDBJ whole genome shotgun (WGS) entry which is preliminary data.</text>
</comment>
<feature type="transmembrane region" description="Helical" evidence="1">
    <location>
        <begin position="141"/>
        <end position="162"/>
    </location>
</feature>
<evidence type="ECO:0000313" key="3">
    <source>
        <dbReference type="Proteomes" id="UP000322981"/>
    </source>
</evidence>
<dbReference type="InterPro" id="IPR007404">
    <property type="entry name" value="YdjM-like"/>
</dbReference>
<gene>
    <name evidence="2" type="ORF">F2Q65_13690</name>
</gene>
<dbReference type="Proteomes" id="UP000322981">
    <property type="component" value="Unassembled WGS sequence"/>
</dbReference>
<feature type="transmembrane region" description="Helical" evidence="1">
    <location>
        <begin position="59"/>
        <end position="76"/>
    </location>
</feature>
<keyword evidence="2" id="KW-0378">Hydrolase</keyword>
<feature type="transmembrane region" description="Helical" evidence="1">
    <location>
        <begin position="183"/>
        <end position="202"/>
    </location>
</feature>
<proteinExistence type="predicted"/>
<keyword evidence="1" id="KW-1133">Transmembrane helix</keyword>
<accession>A0A5M8FNX5</accession>
<organism evidence="2 3">
    <name type="scientific">Thiohalocapsa marina</name>
    <dbReference type="NCBI Taxonomy" id="424902"/>
    <lineage>
        <taxon>Bacteria</taxon>
        <taxon>Pseudomonadati</taxon>
        <taxon>Pseudomonadota</taxon>
        <taxon>Gammaproteobacteria</taxon>
        <taxon>Chromatiales</taxon>
        <taxon>Chromatiaceae</taxon>
        <taxon>Thiohalocapsa</taxon>
    </lineage>
</organism>
<evidence type="ECO:0000313" key="2">
    <source>
        <dbReference type="EMBL" id="KAA6184115.1"/>
    </source>
</evidence>
<feature type="transmembrane region" description="Helical" evidence="1">
    <location>
        <begin position="82"/>
        <end position="100"/>
    </location>
</feature>
<sequence length="232" mass="24834">MANFQAHLIGGAIASSTLSLGCFDQGLTDSSETLGLFVLGVASSLLPDIDADDSKPIRAVFDLGGIVLGFLVAFAFAGRLKVIDLLLLWFSVWALTRWPLRLAFARLTVHRGIWHTLLMALVLALLAVVLADTLLGADARLAWLAGGFTLLGYVTHLVLDEAASVDLFGRRVKRSFGTALKPLSLRAWPASLSLMALVYVLLGLTPDPGPVLAVAGHLGVDAQRLADVWPRW</sequence>
<dbReference type="EMBL" id="VWXX01000024">
    <property type="protein sequence ID" value="KAA6184115.1"/>
    <property type="molecule type" value="Genomic_DNA"/>
</dbReference>
<name>A0A5M8FNX5_9GAMM</name>